<dbReference type="Proteomes" id="UP000464657">
    <property type="component" value="Chromosome"/>
</dbReference>
<organism evidence="2 3">
    <name type="scientific">Kordia antarctica</name>
    <dbReference type="NCBI Taxonomy" id="1218801"/>
    <lineage>
        <taxon>Bacteria</taxon>
        <taxon>Pseudomonadati</taxon>
        <taxon>Bacteroidota</taxon>
        <taxon>Flavobacteriia</taxon>
        <taxon>Flavobacteriales</taxon>
        <taxon>Flavobacteriaceae</taxon>
        <taxon>Kordia</taxon>
    </lineage>
</organism>
<keyword evidence="1" id="KW-0472">Membrane</keyword>
<keyword evidence="3" id="KW-1185">Reference proteome</keyword>
<evidence type="ECO:0000313" key="2">
    <source>
        <dbReference type="EMBL" id="QHI37379.1"/>
    </source>
</evidence>
<dbReference type="KEGG" id="kan:IMCC3317_27580"/>
<sequence>MPMENSTEAFSIAIAFIITVIVLGIKLVLKLFKLMDSQTMLNKERLKKLKNENSN</sequence>
<keyword evidence="1" id="KW-1133">Transmembrane helix</keyword>
<protein>
    <submittedName>
        <fullName evidence="2">Uncharacterized protein</fullName>
    </submittedName>
</protein>
<dbReference type="AlphaFoldDB" id="A0A7L4ZLS0"/>
<accession>A0A7L4ZLS0</accession>
<proteinExistence type="predicted"/>
<dbReference type="EMBL" id="CP019288">
    <property type="protein sequence ID" value="QHI37379.1"/>
    <property type="molecule type" value="Genomic_DNA"/>
</dbReference>
<keyword evidence="1" id="KW-0812">Transmembrane</keyword>
<reference evidence="2 3" key="1">
    <citation type="journal article" date="2013" name="Int. J. Syst. Evol. Microbiol.">
        <title>Kordia antarctica sp. nov., isolated from Antarctic seawater.</title>
        <authorList>
            <person name="Baek K."/>
            <person name="Choi A."/>
            <person name="Kang I."/>
            <person name="Lee K."/>
            <person name="Cho J.C."/>
        </authorList>
    </citation>
    <scope>NUCLEOTIDE SEQUENCE [LARGE SCALE GENOMIC DNA]</scope>
    <source>
        <strain evidence="2 3">IMCC3317</strain>
    </source>
</reference>
<gene>
    <name evidence="2" type="ORF">IMCC3317_27580</name>
</gene>
<feature type="transmembrane region" description="Helical" evidence="1">
    <location>
        <begin position="12"/>
        <end position="32"/>
    </location>
</feature>
<evidence type="ECO:0000313" key="3">
    <source>
        <dbReference type="Proteomes" id="UP000464657"/>
    </source>
</evidence>
<evidence type="ECO:0000256" key="1">
    <source>
        <dbReference type="SAM" id="Phobius"/>
    </source>
</evidence>
<name>A0A7L4ZLS0_9FLAO</name>